<dbReference type="SUPFAM" id="SSF51445">
    <property type="entry name" value="(Trans)glycosidases"/>
    <property type="match status" value="1"/>
</dbReference>
<evidence type="ECO:0000256" key="1">
    <source>
        <dbReference type="ARBA" id="ARBA00005336"/>
    </source>
</evidence>
<dbReference type="InterPro" id="IPR017853">
    <property type="entry name" value="GH"/>
</dbReference>
<evidence type="ECO:0000256" key="3">
    <source>
        <dbReference type="ARBA" id="ARBA00023295"/>
    </source>
</evidence>
<sequence length="346" mass="37326">MAAAKAKEGRAAGPLFMVGLPGPRLDHAARELVRGLQVGGVILFARNLENPRQVWELTQTLQKEALAAGGLPLLIAVDQEGGPVQRLKEPFTRIPAARELGRTATPAEVQALARTVARELALVGINMNMAPVLDVPRRPDCPLWERSYSSDPEQVAAFGEAAIKGYLEGGILPVAKHFPGLGDTTVDSHQVLPLAQDPDPERTVDLLPFRRAVAAGVPVVMTAHLQVPAWDGRTATMSTVALRDWLRRHLGFAGVIVTDDLEMGAIADTVATPEAACRAFSAGADLLLICNRAEPAWEAAALLERNSARGPLLAKSCGRLERLRQQVPRRPADLEQVKAYFAEQRK</sequence>
<evidence type="ECO:0000313" key="5">
    <source>
        <dbReference type="EMBL" id="HGF32840.1"/>
    </source>
</evidence>
<protein>
    <submittedName>
        <fullName evidence="5">Beta-N-acetylhexosaminidase</fullName>
        <ecNumber evidence="5">3.2.1.52</ecNumber>
    </submittedName>
</protein>
<name>A0A7C3V654_9BACT</name>
<proteinExistence type="inferred from homology"/>
<organism evidence="5">
    <name type="scientific">Desulfobacca acetoxidans</name>
    <dbReference type="NCBI Taxonomy" id="60893"/>
    <lineage>
        <taxon>Bacteria</taxon>
        <taxon>Pseudomonadati</taxon>
        <taxon>Thermodesulfobacteriota</taxon>
        <taxon>Desulfobaccia</taxon>
        <taxon>Desulfobaccales</taxon>
        <taxon>Desulfobaccaceae</taxon>
        <taxon>Desulfobacca</taxon>
    </lineage>
</organism>
<gene>
    <name evidence="5" type="primary">nagZ</name>
    <name evidence="5" type="ORF">ENW96_00420</name>
</gene>
<evidence type="ECO:0000259" key="4">
    <source>
        <dbReference type="Pfam" id="PF00933"/>
    </source>
</evidence>
<reference evidence="5" key="1">
    <citation type="journal article" date="2020" name="mSystems">
        <title>Genome- and Community-Level Interaction Insights into Carbon Utilization and Element Cycling Functions of Hydrothermarchaeota in Hydrothermal Sediment.</title>
        <authorList>
            <person name="Zhou Z."/>
            <person name="Liu Y."/>
            <person name="Xu W."/>
            <person name="Pan J."/>
            <person name="Luo Z.H."/>
            <person name="Li M."/>
        </authorList>
    </citation>
    <scope>NUCLEOTIDE SEQUENCE [LARGE SCALE GENOMIC DNA]</scope>
    <source>
        <strain evidence="5">SpSt-897</strain>
    </source>
</reference>
<dbReference type="EC" id="3.2.1.52" evidence="5"/>
<dbReference type="EMBL" id="DTMF01000014">
    <property type="protein sequence ID" value="HGF32840.1"/>
    <property type="molecule type" value="Genomic_DNA"/>
</dbReference>
<keyword evidence="3 5" id="KW-0326">Glycosidase</keyword>
<dbReference type="Pfam" id="PF00933">
    <property type="entry name" value="Glyco_hydro_3"/>
    <property type="match status" value="1"/>
</dbReference>
<dbReference type="GO" id="GO:0009254">
    <property type="term" value="P:peptidoglycan turnover"/>
    <property type="evidence" value="ECO:0007669"/>
    <property type="project" value="TreeGrafter"/>
</dbReference>
<evidence type="ECO:0000256" key="2">
    <source>
        <dbReference type="ARBA" id="ARBA00022801"/>
    </source>
</evidence>
<dbReference type="PANTHER" id="PTHR30480:SF16">
    <property type="entry name" value="GLYCOSIDE HYDROLASE FAMILY 3 DOMAIN PROTEIN"/>
    <property type="match status" value="1"/>
</dbReference>
<keyword evidence="2 5" id="KW-0378">Hydrolase</keyword>
<comment type="caution">
    <text evidence="5">The sequence shown here is derived from an EMBL/GenBank/DDBJ whole genome shotgun (WGS) entry which is preliminary data.</text>
</comment>
<dbReference type="AlphaFoldDB" id="A0A7C3V654"/>
<dbReference type="GO" id="GO:0004563">
    <property type="term" value="F:beta-N-acetylhexosaminidase activity"/>
    <property type="evidence" value="ECO:0007669"/>
    <property type="project" value="UniProtKB-EC"/>
</dbReference>
<feature type="domain" description="Glycoside hydrolase family 3 N-terminal" evidence="4">
    <location>
        <begin position="20"/>
        <end position="294"/>
    </location>
</feature>
<dbReference type="InterPro" id="IPR050226">
    <property type="entry name" value="NagZ_Beta-hexosaminidase"/>
</dbReference>
<dbReference type="InterPro" id="IPR036962">
    <property type="entry name" value="Glyco_hydro_3_N_sf"/>
</dbReference>
<dbReference type="NCBIfam" id="NF003740">
    <property type="entry name" value="PRK05337.1"/>
    <property type="match status" value="1"/>
</dbReference>
<dbReference type="PANTHER" id="PTHR30480">
    <property type="entry name" value="BETA-HEXOSAMINIDASE-RELATED"/>
    <property type="match status" value="1"/>
</dbReference>
<accession>A0A7C3V654</accession>
<dbReference type="Gene3D" id="3.20.20.300">
    <property type="entry name" value="Glycoside hydrolase, family 3, N-terminal domain"/>
    <property type="match status" value="1"/>
</dbReference>
<dbReference type="InterPro" id="IPR001764">
    <property type="entry name" value="Glyco_hydro_3_N"/>
</dbReference>
<comment type="similarity">
    <text evidence="1">Belongs to the glycosyl hydrolase 3 family.</text>
</comment>
<dbReference type="GO" id="GO:0005975">
    <property type="term" value="P:carbohydrate metabolic process"/>
    <property type="evidence" value="ECO:0007669"/>
    <property type="project" value="InterPro"/>
</dbReference>